<sequence length="104" mass="12047">MLRASIQKRASNYSPALVEKRSKPLNVIGCLVIEPVYRFFHVGGDLHHPAHHHSVSLIIISTHHSKNRVIGLNFKRSDQIVCTCFHECLKTTIRCQKEFWKNWS</sequence>
<evidence type="ECO:0000313" key="1">
    <source>
        <dbReference type="EMBL" id="GAY59861.1"/>
    </source>
</evidence>
<dbReference type="AlphaFoldDB" id="A0A2H5Q5M3"/>
<reference evidence="1 2" key="1">
    <citation type="journal article" date="2017" name="Front. Genet.">
        <title>Draft sequencing of the heterozygous diploid genome of Satsuma (Citrus unshiu Marc.) using a hybrid assembly approach.</title>
        <authorList>
            <person name="Shimizu T."/>
            <person name="Tanizawa Y."/>
            <person name="Mochizuki T."/>
            <person name="Nagasaki H."/>
            <person name="Yoshioka T."/>
            <person name="Toyoda A."/>
            <person name="Fujiyama A."/>
            <person name="Kaminuma E."/>
            <person name="Nakamura Y."/>
        </authorList>
    </citation>
    <scope>NUCLEOTIDE SEQUENCE [LARGE SCALE GENOMIC DNA]</scope>
    <source>
        <strain evidence="2">cv. Miyagawa wase</strain>
    </source>
</reference>
<proteinExistence type="predicted"/>
<comment type="caution">
    <text evidence="1">The sequence shown here is derived from an EMBL/GenBank/DDBJ whole genome shotgun (WGS) entry which is preliminary data.</text>
</comment>
<dbReference type="Proteomes" id="UP000236630">
    <property type="component" value="Unassembled WGS sequence"/>
</dbReference>
<protein>
    <submittedName>
        <fullName evidence="1">Uncharacterized protein</fullName>
    </submittedName>
</protein>
<accession>A0A2H5Q5M3</accession>
<keyword evidence="2" id="KW-1185">Reference proteome</keyword>
<evidence type="ECO:0000313" key="2">
    <source>
        <dbReference type="Proteomes" id="UP000236630"/>
    </source>
</evidence>
<gene>
    <name evidence="1" type="ORF">CUMW_197710</name>
</gene>
<dbReference type="EMBL" id="BDQV01000221">
    <property type="protein sequence ID" value="GAY59861.1"/>
    <property type="molecule type" value="Genomic_DNA"/>
</dbReference>
<organism evidence="1 2">
    <name type="scientific">Citrus unshiu</name>
    <name type="common">Satsuma mandarin</name>
    <name type="synonym">Citrus nobilis var. unshiu</name>
    <dbReference type="NCBI Taxonomy" id="55188"/>
    <lineage>
        <taxon>Eukaryota</taxon>
        <taxon>Viridiplantae</taxon>
        <taxon>Streptophyta</taxon>
        <taxon>Embryophyta</taxon>
        <taxon>Tracheophyta</taxon>
        <taxon>Spermatophyta</taxon>
        <taxon>Magnoliopsida</taxon>
        <taxon>eudicotyledons</taxon>
        <taxon>Gunneridae</taxon>
        <taxon>Pentapetalae</taxon>
        <taxon>rosids</taxon>
        <taxon>malvids</taxon>
        <taxon>Sapindales</taxon>
        <taxon>Rutaceae</taxon>
        <taxon>Aurantioideae</taxon>
        <taxon>Citrus</taxon>
    </lineage>
</organism>
<name>A0A2H5Q5M3_CITUN</name>